<dbReference type="InterPro" id="IPR001734">
    <property type="entry name" value="Na/solute_symporter"/>
</dbReference>
<dbReference type="InterPro" id="IPR003594">
    <property type="entry name" value="HATPase_dom"/>
</dbReference>
<evidence type="ECO:0000256" key="14">
    <source>
        <dbReference type="SAM" id="Phobius"/>
    </source>
</evidence>
<evidence type="ECO:0000256" key="10">
    <source>
        <dbReference type="ARBA" id="ARBA00022840"/>
    </source>
</evidence>
<keyword evidence="6" id="KW-0808">Transferase</keyword>
<comment type="similarity">
    <text evidence="3">Belongs to the sodium:solute symporter (SSF) (TC 2.A.21) family.</text>
</comment>
<protein>
    <recommendedName>
        <fullName evidence="4">histidine kinase</fullName>
        <ecNumber evidence="4">2.7.13.3</ecNumber>
    </recommendedName>
</protein>
<dbReference type="Pfam" id="PF02518">
    <property type="entry name" value="HATPase_c"/>
    <property type="match status" value="1"/>
</dbReference>
<dbReference type="EC" id="2.7.13.3" evidence="4"/>
<dbReference type="AlphaFoldDB" id="A0A1I2W0E8"/>
<reference evidence="17" key="1">
    <citation type="submission" date="2016-10" db="EMBL/GenBank/DDBJ databases">
        <authorList>
            <person name="Varghese N."/>
            <person name="Submissions S."/>
        </authorList>
    </citation>
    <scope>NUCLEOTIDE SEQUENCE [LARGE SCALE GENOMIC DNA]</scope>
    <source>
        <strain evidence="17">CGMCC 1.10971</strain>
    </source>
</reference>
<accession>A0A1I2W0E8</accession>
<dbReference type="GO" id="GO:0005524">
    <property type="term" value="F:ATP binding"/>
    <property type="evidence" value="ECO:0007669"/>
    <property type="project" value="UniProtKB-KW"/>
</dbReference>
<organism evidence="16 17">
    <name type="scientific">Neptunomonas qingdaonensis</name>
    <dbReference type="NCBI Taxonomy" id="1045558"/>
    <lineage>
        <taxon>Bacteria</taxon>
        <taxon>Pseudomonadati</taxon>
        <taxon>Pseudomonadota</taxon>
        <taxon>Gammaproteobacteria</taxon>
        <taxon>Oceanospirillales</taxon>
        <taxon>Oceanospirillaceae</taxon>
        <taxon>Neptunomonas</taxon>
    </lineage>
</organism>
<dbReference type="PANTHER" id="PTHR43065:SF10">
    <property type="entry name" value="PEROXIDE STRESS-ACTIVATED HISTIDINE KINASE MAK3"/>
    <property type="match status" value="1"/>
</dbReference>
<dbReference type="PROSITE" id="PS50283">
    <property type="entry name" value="NA_SOLUT_SYMP_3"/>
    <property type="match status" value="1"/>
</dbReference>
<keyword evidence="7 14" id="KW-0812">Transmembrane</keyword>
<feature type="transmembrane region" description="Helical" evidence="14">
    <location>
        <begin position="46"/>
        <end position="63"/>
    </location>
</feature>
<evidence type="ECO:0000256" key="13">
    <source>
        <dbReference type="ARBA" id="ARBA00023136"/>
    </source>
</evidence>
<keyword evidence="17" id="KW-1185">Reference proteome</keyword>
<dbReference type="STRING" id="1045558.SAMN05216175_12032"/>
<feature type="transmembrane region" description="Helical" evidence="14">
    <location>
        <begin position="396"/>
        <end position="421"/>
    </location>
</feature>
<dbReference type="PRINTS" id="PR00344">
    <property type="entry name" value="BCTRLSENSOR"/>
</dbReference>
<evidence type="ECO:0000256" key="2">
    <source>
        <dbReference type="ARBA" id="ARBA00004141"/>
    </source>
</evidence>
<evidence type="ECO:0000256" key="4">
    <source>
        <dbReference type="ARBA" id="ARBA00012438"/>
    </source>
</evidence>
<dbReference type="PROSITE" id="PS50109">
    <property type="entry name" value="HIS_KIN"/>
    <property type="match status" value="1"/>
</dbReference>
<dbReference type="Pfam" id="PF00512">
    <property type="entry name" value="HisKA"/>
    <property type="match status" value="1"/>
</dbReference>
<dbReference type="SMART" id="SM00388">
    <property type="entry name" value="HisKA"/>
    <property type="match status" value="1"/>
</dbReference>
<dbReference type="CDD" id="cd00082">
    <property type="entry name" value="HisKA"/>
    <property type="match status" value="1"/>
</dbReference>
<dbReference type="PANTHER" id="PTHR43065">
    <property type="entry name" value="SENSOR HISTIDINE KINASE"/>
    <property type="match status" value="1"/>
</dbReference>
<evidence type="ECO:0000313" key="16">
    <source>
        <dbReference type="EMBL" id="SFG93546.1"/>
    </source>
</evidence>
<keyword evidence="8" id="KW-0547">Nucleotide-binding</keyword>
<feature type="transmembrane region" description="Helical" evidence="14">
    <location>
        <begin position="154"/>
        <end position="171"/>
    </location>
</feature>
<keyword evidence="10" id="KW-0067">ATP-binding</keyword>
<name>A0A1I2W0E8_9GAMM</name>
<keyword evidence="12" id="KW-0902">Two-component regulatory system</keyword>
<evidence type="ECO:0000256" key="3">
    <source>
        <dbReference type="ARBA" id="ARBA00006434"/>
    </source>
</evidence>
<feature type="transmembrane region" description="Helical" evidence="14">
    <location>
        <begin position="239"/>
        <end position="261"/>
    </location>
</feature>
<keyword evidence="13 14" id="KW-0472">Membrane</keyword>
<dbReference type="Gene3D" id="3.30.565.10">
    <property type="entry name" value="Histidine kinase-like ATPase, C-terminal domain"/>
    <property type="match status" value="1"/>
</dbReference>
<dbReference type="InterPro" id="IPR035965">
    <property type="entry name" value="PAS-like_dom_sf"/>
</dbReference>
<sequence length="982" mass="109237">MNFSVTELFLIVTAYLLFLFGIAYATERELIPRRISQHPITHMLSLGTYASIWTFYGAFGMLADSGLLFLSSYLGATAAFIMAPSLFIPIFNITNRYKLSSLADLFAFRFRSGLVGTITTLLLLLATLPLLSIQIQAVTVTLHILNSDVEASEIAAAFCALIALFAILFGTRHPSMRARNRGLVMAMAISSLIKLAVLISIAIYVFFTVLDGPSNTLLWLKQNPEILPSLMSSNHDDSWHTLLLAFFTATLVMPHMFHLAFTENRSADSLYKASWGIPLYLLLLALCVPVIALAGYKLEVHQESSFLLPFVSQALHSEWLIITAFIGGLTAASGILIVASISLASMLQNHLILPLIKTPENVKFYAWLLWLRRILISLVMLCSYLFYMVFGAHQQIHLMGLSAFVAFLQFLPGIIATLFWLGANRIGFITGLIIGMSSWIITTFYPVILQPEGLFTDTSIDSLNWQSSAIISLLLNIGAFIIVSRLTPTYPEEIRAAEACLINTIDSPSDIQRPSFETTDIIRLLTPKLGEAAARRELQHAINQLNLDKEQMGPLELLRLRNALEQNLSALIGPVEAATLLEPLANQQGEKAFQTRDIYLLETHLETYQAKLSGLAAELDELRRYHRRTLEKLPIGACTVAPSQHILFWNNEIAKLTQLSAHDVADLSISELPQPWCTLLADFMEQSDNHLIDTHITLGANSYWLTLHKSQLSDNPDSSTVILVEDETEHHQLTDNLMHSERLASIGRFAAGVAHEIGNPVTGIACLAQNLSLESDEPEVLQAGDQILEQTRRINRIVQSLVRFAHTGQTISDIQFETFNFNHCIEEAIQLVTLDMHARQQHFICELEDNLMVDGDPQLLLQVLVNILNNACDASLPEGIIRINCTQLDQRIFLSITDEGCGIDKDIQDKLFEPFFTTKEPGKGTGLGLPLVYNILTEHYGSIKIISPANNKQKKGTQVIITLPGSKPELKDELSERSRIGE</sequence>
<dbReference type="OrthoDB" id="9764438at2"/>
<dbReference type="InterPro" id="IPR036890">
    <property type="entry name" value="HATPase_C_sf"/>
</dbReference>
<feature type="transmembrane region" description="Helical" evidence="14">
    <location>
        <begin position="273"/>
        <end position="296"/>
    </location>
</feature>
<evidence type="ECO:0000256" key="7">
    <source>
        <dbReference type="ARBA" id="ARBA00022692"/>
    </source>
</evidence>
<comment type="subcellular location">
    <subcellularLocation>
        <location evidence="2">Membrane</location>
        <topology evidence="2">Multi-pass membrane protein</topology>
    </subcellularLocation>
</comment>
<dbReference type="Proteomes" id="UP000198623">
    <property type="component" value="Unassembled WGS sequence"/>
</dbReference>
<dbReference type="GO" id="GO:0022857">
    <property type="term" value="F:transmembrane transporter activity"/>
    <property type="evidence" value="ECO:0007669"/>
    <property type="project" value="InterPro"/>
</dbReference>
<evidence type="ECO:0000256" key="6">
    <source>
        <dbReference type="ARBA" id="ARBA00022679"/>
    </source>
</evidence>
<evidence type="ECO:0000256" key="8">
    <source>
        <dbReference type="ARBA" id="ARBA00022741"/>
    </source>
</evidence>
<dbReference type="InterPro" id="IPR036097">
    <property type="entry name" value="HisK_dim/P_sf"/>
</dbReference>
<evidence type="ECO:0000256" key="11">
    <source>
        <dbReference type="ARBA" id="ARBA00022989"/>
    </source>
</evidence>
<feature type="transmembrane region" description="Helical" evidence="14">
    <location>
        <begin position="428"/>
        <end position="448"/>
    </location>
</feature>
<dbReference type="InterPro" id="IPR038377">
    <property type="entry name" value="Na/Glc_symporter_sf"/>
</dbReference>
<evidence type="ECO:0000259" key="15">
    <source>
        <dbReference type="PROSITE" id="PS50109"/>
    </source>
</evidence>
<dbReference type="SUPFAM" id="SSF47384">
    <property type="entry name" value="Homodimeric domain of signal transducing histidine kinase"/>
    <property type="match status" value="1"/>
</dbReference>
<feature type="transmembrane region" description="Helical" evidence="14">
    <location>
        <begin position="319"/>
        <end position="343"/>
    </location>
</feature>
<evidence type="ECO:0000256" key="5">
    <source>
        <dbReference type="ARBA" id="ARBA00022553"/>
    </source>
</evidence>
<evidence type="ECO:0000313" key="17">
    <source>
        <dbReference type="Proteomes" id="UP000198623"/>
    </source>
</evidence>
<dbReference type="SUPFAM" id="SSF55874">
    <property type="entry name" value="ATPase domain of HSP90 chaperone/DNA topoisomerase II/histidine kinase"/>
    <property type="match status" value="1"/>
</dbReference>
<keyword evidence="11 14" id="KW-1133">Transmembrane helix</keyword>
<feature type="transmembrane region" description="Helical" evidence="14">
    <location>
        <begin position="114"/>
        <end position="134"/>
    </location>
</feature>
<evidence type="ECO:0000256" key="9">
    <source>
        <dbReference type="ARBA" id="ARBA00022777"/>
    </source>
</evidence>
<gene>
    <name evidence="16" type="ORF">SAMN05216175_12032</name>
</gene>
<dbReference type="InterPro" id="IPR003661">
    <property type="entry name" value="HisK_dim/P_dom"/>
</dbReference>
<dbReference type="RefSeq" id="WP_090730640.1">
    <property type="nucleotide sequence ID" value="NZ_FOOU01000020.1"/>
</dbReference>
<evidence type="ECO:0000256" key="1">
    <source>
        <dbReference type="ARBA" id="ARBA00000085"/>
    </source>
</evidence>
<dbReference type="GO" id="GO:0000155">
    <property type="term" value="F:phosphorelay sensor kinase activity"/>
    <property type="evidence" value="ECO:0007669"/>
    <property type="project" value="InterPro"/>
</dbReference>
<dbReference type="Gene3D" id="3.30.450.20">
    <property type="entry name" value="PAS domain"/>
    <property type="match status" value="1"/>
</dbReference>
<evidence type="ECO:0000256" key="12">
    <source>
        <dbReference type="ARBA" id="ARBA00023012"/>
    </source>
</evidence>
<dbReference type="EMBL" id="FOOU01000020">
    <property type="protein sequence ID" value="SFG93546.1"/>
    <property type="molecule type" value="Genomic_DNA"/>
</dbReference>
<feature type="transmembrane region" description="Helical" evidence="14">
    <location>
        <begin position="69"/>
        <end position="93"/>
    </location>
</feature>
<dbReference type="InterPro" id="IPR004358">
    <property type="entry name" value="Sig_transdc_His_kin-like_C"/>
</dbReference>
<dbReference type="Gene3D" id="1.20.1730.10">
    <property type="entry name" value="Sodium/glucose cotransporter"/>
    <property type="match status" value="1"/>
</dbReference>
<dbReference type="Gene3D" id="1.10.287.130">
    <property type="match status" value="1"/>
</dbReference>
<feature type="transmembrane region" description="Helical" evidence="14">
    <location>
        <begin position="6"/>
        <end position="25"/>
    </location>
</feature>
<proteinExistence type="inferred from homology"/>
<keyword evidence="5" id="KW-0597">Phosphoprotein</keyword>
<feature type="transmembrane region" description="Helical" evidence="14">
    <location>
        <begin position="364"/>
        <end position="390"/>
    </location>
</feature>
<dbReference type="GO" id="GO:0016020">
    <property type="term" value="C:membrane"/>
    <property type="evidence" value="ECO:0007669"/>
    <property type="project" value="UniProtKB-SubCell"/>
</dbReference>
<keyword evidence="9" id="KW-0418">Kinase</keyword>
<feature type="transmembrane region" description="Helical" evidence="14">
    <location>
        <begin position="183"/>
        <end position="207"/>
    </location>
</feature>
<dbReference type="InterPro" id="IPR005467">
    <property type="entry name" value="His_kinase_dom"/>
</dbReference>
<dbReference type="SUPFAM" id="SSF55785">
    <property type="entry name" value="PYP-like sensor domain (PAS domain)"/>
    <property type="match status" value="1"/>
</dbReference>
<feature type="domain" description="Histidine kinase" evidence="15">
    <location>
        <begin position="752"/>
        <end position="967"/>
    </location>
</feature>
<comment type="catalytic activity">
    <reaction evidence="1">
        <text>ATP + protein L-histidine = ADP + protein N-phospho-L-histidine.</text>
        <dbReference type="EC" id="2.7.13.3"/>
    </reaction>
</comment>
<dbReference type="SMART" id="SM00387">
    <property type="entry name" value="HATPase_c"/>
    <property type="match status" value="1"/>
</dbReference>